<evidence type="ECO:0000256" key="1">
    <source>
        <dbReference type="SAM" id="MobiDB-lite"/>
    </source>
</evidence>
<sequence length="68" mass="7492">MRDDGRFAATSTTSRAAVRRSFLSRNSLWPAVSVRPMPIGSTRAPTVPLRRSPSHAANTVSPLDMRLR</sequence>
<gene>
    <name evidence="2" type="ORF">SAMN05421507_1054</name>
</gene>
<accession>A0A1H0PDK7</accession>
<evidence type="ECO:0000313" key="3">
    <source>
        <dbReference type="Proteomes" id="UP000199691"/>
    </source>
</evidence>
<name>A0A1H0PDK7_9PSEU</name>
<reference evidence="3" key="1">
    <citation type="submission" date="2016-10" db="EMBL/GenBank/DDBJ databases">
        <authorList>
            <person name="Varghese N."/>
            <person name="Submissions S."/>
        </authorList>
    </citation>
    <scope>NUCLEOTIDE SEQUENCE [LARGE SCALE GENOMIC DNA]</scope>
    <source>
        <strain evidence="3">CGMCC 4.6609</strain>
    </source>
</reference>
<organism evidence="2 3">
    <name type="scientific">Lentzea jiangxiensis</name>
    <dbReference type="NCBI Taxonomy" id="641025"/>
    <lineage>
        <taxon>Bacteria</taxon>
        <taxon>Bacillati</taxon>
        <taxon>Actinomycetota</taxon>
        <taxon>Actinomycetes</taxon>
        <taxon>Pseudonocardiales</taxon>
        <taxon>Pseudonocardiaceae</taxon>
        <taxon>Lentzea</taxon>
    </lineage>
</organism>
<evidence type="ECO:0000313" key="2">
    <source>
        <dbReference type="EMBL" id="SDP02775.1"/>
    </source>
</evidence>
<dbReference type="Proteomes" id="UP000199691">
    <property type="component" value="Unassembled WGS sequence"/>
</dbReference>
<proteinExistence type="predicted"/>
<dbReference type="AlphaFoldDB" id="A0A1H0PDK7"/>
<dbReference type="RefSeq" id="WP_090097801.1">
    <property type="nucleotide sequence ID" value="NZ_FNIX01000005.1"/>
</dbReference>
<feature type="region of interest" description="Disordered" evidence="1">
    <location>
        <begin position="35"/>
        <end position="68"/>
    </location>
</feature>
<dbReference type="EMBL" id="FNIX01000005">
    <property type="protein sequence ID" value="SDP02775.1"/>
    <property type="molecule type" value="Genomic_DNA"/>
</dbReference>
<keyword evidence="3" id="KW-1185">Reference proteome</keyword>
<protein>
    <submittedName>
        <fullName evidence="2">Uncharacterized protein</fullName>
    </submittedName>
</protein>